<dbReference type="PANTHER" id="PTHR12411">
    <property type="entry name" value="CYSTEINE PROTEASE FAMILY C1-RELATED"/>
    <property type="match status" value="1"/>
</dbReference>
<dbReference type="GO" id="GO:0051603">
    <property type="term" value="P:proteolysis involved in protein catabolic process"/>
    <property type="evidence" value="ECO:0000318"/>
    <property type="project" value="GO_Central"/>
</dbReference>
<reference evidence="10 11" key="1">
    <citation type="journal article" date="2011" name="Science">
        <title>The ecoresponsive genome of Daphnia pulex.</title>
        <authorList>
            <person name="Colbourne J.K."/>
            <person name="Pfrender M.E."/>
            <person name="Gilbert D."/>
            <person name="Thomas W.K."/>
            <person name="Tucker A."/>
            <person name="Oakley T.H."/>
            <person name="Tokishita S."/>
            <person name="Aerts A."/>
            <person name="Arnold G.J."/>
            <person name="Basu M.K."/>
            <person name="Bauer D.J."/>
            <person name="Caceres C.E."/>
            <person name="Carmel L."/>
            <person name="Casola C."/>
            <person name="Choi J.H."/>
            <person name="Detter J.C."/>
            <person name="Dong Q."/>
            <person name="Dusheyko S."/>
            <person name="Eads B.D."/>
            <person name="Frohlich T."/>
            <person name="Geiler-Samerotte K.A."/>
            <person name="Gerlach D."/>
            <person name="Hatcher P."/>
            <person name="Jogdeo S."/>
            <person name="Krijgsveld J."/>
            <person name="Kriventseva E.V."/>
            <person name="Kultz D."/>
            <person name="Laforsch C."/>
            <person name="Lindquist E."/>
            <person name="Lopez J."/>
            <person name="Manak J.R."/>
            <person name="Muller J."/>
            <person name="Pangilinan J."/>
            <person name="Patwardhan R.P."/>
            <person name="Pitluck S."/>
            <person name="Pritham E.J."/>
            <person name="Rechtsteiner A."/>
            <person name="Rho M."/>
            <person name="Rogozin I.B."/>
            <person name="Sakarya O."/>
            <person name="Salamov A."/>
            <person name="Schaack S."/>
            <person name="Shapiro H."/>
            <person name="Shiga Y."/>
            <person name="Skalitzky C."/>
            <person name="Smith Z."/>
            <person name="Souvorov A."/>
            <person name="Sung W."/>
            <person name="Tang Z."/>
            <person name="Tsuchiya D."/>
            <person name="Tu H."/>
            <person name="Vos H."/>
            <person name="Wang M."/>
            <person name="Wolf Y.I."/>
            <person name="Yamagata H."/>
            <person name="Yamada T."/>
            <person name="Ye Y."/>
            <person name="Shaw J.R."/>
            <person name="Andrews J."/>
            <person name="Crease T.J."/>
            <person name="Tang H."/>
            <person name="Lucas S.M."/>
            <person name="Robertson H.M."/>
            <person name="Bork P."/>
            <person name="Koonin E.V."/>
            <person name="Zdobnov E.M."/>
            <person name="Grigoriev I.V."/>
            <person name="Lynch M."/>
            <person name="Boore J.L."/>
        </authorList>
    </citation>
    <scope>NUCLEOTIDE SEQUENCE [LARGE SCALE GENOMIC DNA]</scope>
</reference>
<dbReference type="GO" id="GO:0004197">
    <property type="term" value="F:cysteine-type endopeptidase activity"/>
    <property type="evidence" value="ECO:0000318"/>
    <property type="project" value="GO_Central"/>
</dbReference>
<evidence type="ECO:0000259" key="9">
    <source>
        <dbReference type="SMART" id="SM00848"/>
    </source>
</evidence>
<dbReference type="EMBL" id="GL732535">
    <property type="protein sequence ID" value="EFX84064.1"/>
    <property type="molecule type" value="Genomic_DNA"/>
</dbReference>
<dbReference type="GO" id="GO:0005764">
    <property type="term" value="C:lysosome"/>
    <property type="evidence" value="ECO:0000318"/>
    <property type="project" value="GO_Central"/>
</dbReference>
<feature type="chain" id="PRO_5018592523" description="Peptidase C1A papain C-terminal domain-containing protein" evidence="7">
    <location>
        <begin position="21"/>
        <end position="323"/>
    </location>
</feature>
<dbReference type="eggNOG" id="KOG1543">
    <property type="taxonomic scope" value="Eukaryota"/>
</dbReference>
<dbReference type="GO" id="GO:0005615">
    <property type="term" value="C:extracellular space"/>
    <property type="evidence" value="ECO:0000318"/>
    <property type="project" value="GO_Central"/>
</dbReference>
<gene>
    <name evidence="10" type="ORF">DAPPUDRAFT_239326</name>
</gene>
<dbReference type="AlphaFoldDB" id="E9G903"/>
<dbReference type="Pfam" id="PF08246">
    <property type="entry name" value="Inhibitor_I29"/>
    <property type="match status" value="1"/>
</dbReference>
<feature type="domain" description="Cathepsin propeptide inhibitor" evidence="9">
    <location>
        <begin position="28"/>
        <end position="85"/>
    </location>
</feature>
<evidence type="ECO:0000256" key="5">
    <source>
        <dbReference type="ARBA" id="ARBA00023145"/>
    </source>
</evidence>
<keyword evidence="6" id="KW-1015">Disulfide bond</keyword>
<comment type="similarity">
    <text evidence="1">Belongs to the peptidase C1 family.</text>
</comment>
<accession>E9G903</accession>
<evidence type="ECO:0000259" key="8">
    <source>
        <dbReference type="SMART" id="SM00645"/>
    </source>
</evidence>
<evidence type="ECO:0000256" key="4">
    <source>
        <dbReference type="ARBA" id="ARBA00022807"/>
    </source>
</evidence>
<dbReference type="SMART" id="SM00645">
    <property type="entry name" value="Pept_C1"/>
    <property type="match status" value="1"/>
</dbReference>
<dbReference type="HOGENOM" id="CLU_012184_1_2_1"/>
<dbReference type="InterPro" id="IPR039417">
    <property type="entry name" value="Peptidase_C1A_papain-like"/>
</dbReference>
<sequence>MGKFTFVVVIMMALAEGLHASADLEVAWQDYLSRFPMGVQTKTEYGHRKSLFSETHARIVKHNSNAAAPFQMEHNEFSTMTEDEKKVRLGAMKPERPALVHQSSSRQLPTSIDYRTDACLSAVRNQGGCGSCWTFSATAVVEFGKCKKAGGTARDLSEQQLVDCSRVNGCSGGWEHEAWKYLSANGGQAAESSYAYTAVNGTCRFSTSTMSIGAQVSSSAYVEWVGTVDKMKTVLASGRILSIYMQLPSSFFNYKSGVFYDTTCVANYAHAMNVVGYGALNGVDYWVVRNSWGSGWGAAGYVLVKRGVDLCMIENYSRTTNIV</sequence>
<evidence type="ECO:0000256" key="2">
    <source>
        <dbReference type="ARBA" id="ARBA00022670"/>
    </source>
</evidence>
<keyword evidence="7" id="KW-0732">Signal</keyword>
<dbReference type="PRINTS" id="PR00705">
    <property type="entry name" value="PAPAIN"/>
</dbReference>
<evidence type="ECO:0000256" key="1">
    <source>
        <dbReference type="ARBA" id="ARBA00008455"/>
    </source>
</evidence>
<dbReference type="Proteomes" id="UP000000305">
    <property type="component" value="Unassembled WGS sequence"/>
</dbReference>
<dbReference type="PhylomeDB" id="E9G903"/>
<dbReference type="STRING" id="6669.E9G903"/>
<evidence type="ECO:0008006" key="12">
    <source>
        <dbReference type="Google" id="ProtNLM"/>
    </source>
</evidence>
<evidence type="ECO:0000313" key="11">
    <source>
        <dbReference type="Proteomes" id="UP000000305"/>
    </source>
</evidence>
<evidence type="ECO:0000313" key="10">
    <source>
        <dbReference type="EMBL" id="EFX84064.1"/>
    </source>
</evidence>
<dbReference type="Pfam" id="PF00112">
    <property type="entry name" value="Peptidase_C1"/>
    <property type="match status" value="1"/>
</dbReference>
<keyword evidence="3" id="KW-0378">Hydrolase</keyword>
<dbReference type="Gene3D" id="3.90.70.10">
    <property type="entry name" value="Cysteine proteinases"/>
    <property type="match status" value="1"/>
</dbReference>
<dbReference type="InterPro" id="IPR013201">
    <property type="entry name" value="Prot_inhib_I29"/>
</dbReference>
<dbReference type="InterPro" id="IPR013128">
    <property type="entry name" value="Peptidase_C1A"/>
</dbReference>
<keyword evidence="11" id="KW-1185">Reference proteome</keyword>
<dbReference type="SMART" id="SM00848">
    <property type="entry name" value="Inhibitor_I29"/>
    <property type="match status" value="1"/>
</dbReference>
<dbReference type="PROSITE" id="PS00139">
    <property type="entry name" value="THIOL_PROTEASE_CYS"/>
    <property type="match status" value="1"/>
</dbReference>
<dbReference type="CDD" id="cd02248">
    <property type="entry name" value="Peptidase_C1A"/>
    <property type="match status" value="1"/>
</dbReference>
<protein>
    <recommendedName>
        <fullName evidence="12">Peptidase C1A papain C-terminal domain-containing protein</fullName>
    </recommendedName>
</protein>
<dbReference type="InParanoid" id="E9G903"/>
<dbReference type="OMA" id="CDENACP"/>
<evidence type="ECO:0000256" key="6">
    <source>
        <dbReference type="ARBA" id="ARBA00023157"/>
    </source>
</evidence>
<dbReference type="InterPro" id="IPR000169">
    <property type="entry name" value="Pept_cys_AS"/>
</dbReference>
<dbReference type="PROSITE" id="PS00640">
    <property type="entry name" value="THIOL_PROTEASE_ASN"/>
    <property type="match status" value="1"/>
</dbReference>
<keyword evidence="5" id="KW-0865">Zymogen</keyword>
<dbReference type="SUPFAM" id="SSF54001">
    <property type="entry name" value="Cysteine proteinases"/>
    <property type="match status" value="1"/>
</dbReference>
<keyword evidence="2" id="KW-0645">Protease</keyword>
<name>E9G903_DAPPU</name>
<feature type="signal peptide" evidence="7">
    <location>
        <begin position="1"/>
        <end position="20"/>
    </location>
</feature>
<dbReference type="FunFam" id="3.90.70.10:FF:000315">
    <property type="entry name" value="Uncharacterized protein"/>
    <property type="match status" value="1"/>
</dbReference>
<dbReference type="InterPro" id="IPR000668">
    <property type="entry name" value="Peptidase_C1A_C"/>
</dbReference>
<feature type="domain" description="Peptidase C1A papain C-terminal" evidence="8">
    <location>
        <begin position="108"/>
        <end position="321"/>
    </location>
</feature>
<dbReference type="InterPro" id="IPR038765">
    <property type="entry name" value="Papain-like_cys_pep_sf"/>
</dbReference>
<dbReference type="InterPro" id="IPR025661">
    <property type="entry name" value="Pept_asp_AS"/>
</dbReference>
<proteinExistence type="inferred from homology"/>
<keyword evidence="4" id="KW-0788">Thiol protease</keyword>
<dbReference type="OrthoDB" id="10253408at2759"/>
<dbReference type="KEGG" id="dpx:DAPPUDRAFT_239326"/>
<organism evidence="10 11">
    <name type="scientific">Daphnia pulex</name>
    <name type="common">Water flea</name>
    <dbReference type="NCBI Taxonomy" id="6669"/>
    <lineage>
        <taxon>Eukaryota</taxon>
        <taxon>Metazoa</taxon>
        <taxon>Ecdysozoa</taxon>
        <taxon>Arthropoda</taxon>
        <taxon>Crustacea</taxon>
        <taxon>Branchiopoda</taxon>
        <taxon>Diplostraca</taxon>
        <taxon>Cladocera</taxon>
        <taxon>Anomopoda</taxon>
        <taxon>Daphniidae</taxon>
        <taxon>Daphnia</taxon>
    </lineage>
</organism>
<evidence type="ECO:0000256" key="3">
    <source>
        <dbReference type="ARBA" id="ARBA00022801"/>
    </source>
</evidence>
<evidence type="ECO:0000256" key="7">
    <source>
        <dbReference type="SAM" id="SignalP"/>
    </source>
</evidence>